<dbReference type="EMBL" id="AP003842">
    <property type="protein sequence ID" value="BAD30367.1"/>
    <property type="molecule type" value="Genomic_DNA"/>
</dbReference>
<dbReference type="AlphaFoldDB" id="Q7XID0"/>
<organism evidence="2 4">
    <name type="scientific">Oryza sativa subsp. japonica</name>
    <name type="common">Rice</name>
    <dbReference type="NCBI Taxonomy" id="39947"/>
    <lineage>
        <taxon>Eukaryota</taxon>
        <taxon>Viridiplantae</taxon>
        <taxon>Streptophyta</taxon>
        <taxon>Embryophyta</taxon>
        <taxon>Tracheophyta</taxon>
        <taxon>Spermatophyta</taxon>
        <taxon>Magnoliopsida</taxon>
        <taxon>Liliopsida</taxon>
        <taxon>Poales</taxon>
        <taxon>Poaceae</taxon>
        <taxon>BOP clade</taxon>
        <taxon>Oryzoideae</taxon>
        <taxon>Oryzeae</taxon>
        <taxon>Oryzinae</taxon>
        <taxon>Oryza</taxon>
        <taxon>Oryza sativa</taxon>
    </lineage>
</organism>
<sequence>MFSIRPYGFIPSKDERVASTFLARGRPPRGTFPSSAPPPTMPKAELSTATKRRAQRRWRRSCMPGLQALNAYLCLGVFIASTTGRNANMAQHRRRRSH</sequence>
<gene>
    <name evidence="2" type="primary">P0039H02.133</name>
    <name evidence="3" type="synonym">OJ1641_C04.117</name>
</gene>
<reference evidence="4" key="4">
    <citation type="journal article" date="2008" name="Nucleic Acids Res.">
        <title>The rice annotation project database (RAP-DB): 2008 update.</title>
        <authorList>
            <consortium name="The rice annotation project (RAP)"/>
        </authorList>
    </citation>
    <scope>GENOME REANNOTATION</scope>
    <source>
        <strain evidence="4">cv. Nipponbare</strain>
    </source>
</reference>
<dbReference type="EMBL" id="AP004267">
    <property type="protein sequence ID" value="BAC79755.1"/>
    <property type="molecule type" value="Genomic_DNA"/>
</dbReference>
<proteinExistence type="predicted"/>
<name>Q7XID0_ORYSJ</name>
<reference evidence="4" key="3">
    <citation type="journal article" date="2005" name="Nature">
        <title>The map-based sequence of the rice genome.</title>
        <authorList>
            <consortium name="International rice genome sequencing project (IRGSP)"/>
            <person name="Matsumoto T."/>
            <person name="Wu J."/>
            <person name="Kanamori H."/>
            <person name="Katayose Y."/>
            <person name="Fujisawa M."/>
            <person name="Namiki N."/>
            <person name="Mizuno H."/>
            <person name="Yamamoto K."/>
            <person name="Antonio B.A."/>
            <person name="Baba T."/>
            <person name="Sakata K."/>
            <person name="Nagamura Y."/>
            <person name="Aoki H."/>
            <person name="Arikawa K."/>
            <person name="Arita K."/>
            <person name="Bito T."/>
            <person name="Chiden Y."/>
            <person name="Fujitsuka N."/>
            <person name="Fukunaka R."/>
            <person name="Hamada M."/>
            <person name="Harada C."/>
            <person name="Hayashi A."/>
            <person name="Hijishita S."/>
            <person name="Honda M."/>
            <person name="Hosokawa S."/>
            <person name="Ichikawa Y."/>
            <person name="Idonuma A."/>
            <person name="Iijima M."/>
            <person name="Ikeda M."/>
            <person name="Ikeno M."/>
            <person name="Ito K."/>
            <person name="Ito S."/>
            <person name="Ito T."/>
            <person name="Ito Y."/>
            <person name="Ito Y."/>
            <person name="Iwabuchi A."/>
            <person name="Kamiya K."/>
            <person name="Karasawa W."/>
            <person name="Kurita K."/>
            <person name="Katagiri S."/>
            <person name="Kikuta A."/>
            <person name="Kobayashi H."/>
            <person name="Kobayashi N."/>
            <person name="Machita K."/>
            <person name="Maehara T."/>
            <person name="Masukawa M."/>
            <person name="Mizubayashi T."/>
            <person name="Mukai Y."/>
            <person name="Nagasaki H."/>
            <person name="Nagata Y."/>
            <person name="Naito S."/>
            <person name="Nakashima M."/>
            <person name="Nakama Y."/>
            <person name="Nakamichi Y."/>
            <person name="Nakamura M."/>
            <person name="Meguro A."/>
            <person name="Negishi M."/>
            <person name="Ohta I."/>
            <person name="Ohta T."/>
            <person name="Okamoto M."/>
            <person name="Ono N."/>
            <person name="Saji S."/>
            <person name="Sakaguchi M."/>
            <person name="Sakai K."/>
            <person name="Shibata M."/>
            <person name="Shimokawa T."/>
            <person name="Song J."/>
            <person name="Takazaki Y."/>
            <person name="Terasawa K."/>
            <person name="Tsugane M."/>
            <person name="Tsuji K."/>
            <person name="Ueda S."/>
            <person name="Waki K."/>
            <person name="Yamagata H."/>
            <person name="Yamamoto M."/>
            <person name="Yamamoto S."/>
            <person name="Yamane H."/>
            <person name="Yoshiki S."/>
            <person name="Yoshihara R."/>
            <person name="Yukawa K."/>
            <person name="Zhong H."/>
            <person name="Yano M."/>
            <person name="Yuan Q."/>
            <person name="Ouyang S."/>
            <person name="Liu J."/>
            <person name="Jones K.M."/>
            <person name="Gansberger K."/>
            <person name="Moffat K."/>
            <person name="Hill J."/>
            <person name="Bera J."/>
            <person name="Fadrosh D."/>
            <person name="Jin S."/>
            <person name="Johri S."/>
            <person name="Kim M."/>
            <person name="Overton L."/>
            <person name="Reardon M."/>
            <person name="Tsitrin T."/>
            <person name="Vuong H."/>
            <person name="Weaver B."/>
            <person name="Ciecko A."/>
            <person name="Tallon L."/>
            <person name="Jackson J."/>
            <person name="Pai G."/>
            <person name="Aken S.V."/>
            <person name="Utterback T."/>
            <person name="Reidmuller S."/>
            <person name="Feldblyum T."/>
            <person name="Hsiao J."/>
            <person name="Zismann V."/>
            <person name="Iobst S."/>
            <person name="de Vazeille A.R."/>
            <person name="Buell C.R."/>
            <person name="Ying K."/>
            <person name="Li Y."/>
            <person name="Lu T."/>
            <person name="Huang Y."/>
            <person name="Zhao Q."/>
            <person name="Feng Q."/>
            <person name="Zhang L."/>
            <person name="Zhu J."/>
            <person name="Weng Q."/>
            <person name="Mu J."/>
            <person name="Lu Y."/>
            <person name="Fan D."/>
            <person name="Liu Y."/>
            <person name="Guan J."/>
            <person name="Zhang Y."/>
            <person name="Yu S."/>
            <person name="Liu X."/>
            <person name="Zhang Y."/>
            <person name="Hong G."/>
            <person name="Han B."/>
            <person name="Choisne N."/>
            <person name="Demange N."/>
            <person name="Orjeda G."/>
            <person name="Samain S."/>
            <person name="Cattolico L."/>
            <person name="Pelletier E."/>
            <person name="Couloux A."/>
            <person name="Segurens B."/>
            <person name="Wincker P."/>
            <person name="D'Hont A."/>
            <person name="Scarpelli C."/>
            <person name="Weissenbach J."/>
            <person name="Salanoubat M."/>
            <person name="Quetier F."/>
            <person name="Yu Y."/>
            <person name="Kim H.R."/>
            <person name="Rambo T."/>
            <person name="Currie J."/>
            <person name="Collura K."/>
            <person name="Luo M."/>
            <person name="Yang T."/>
            <person name="Ammiraju J.S.S."/>
            <person name="Engler F."/>
            <person name="Soderlund C."/>
            <person name="Wing R.A."/>
            <person name="Palmer L.E."/>
            <person name="de la Bastide M."/>
            <person name="Spiegel L."/>
            <person name="Nascimento L."/>
            <person name="Zutavern T."/>
            <person name="O'Shaughnessy A."/>
            <person name="Dike S."/>
            <person name="Dedhia N."/>
            <person name="Preston R."/>
            <person name="Balija V."/>
            <person name="McCombie W.R."/>
            <person name="Chow T."/>
            <person name="Chen H."/>
            <person name="Chung M."/>
            <person name="Chen C."/>
            <person name="Shaw J."/>
            <person name="Wu H."/>
            <person name="Hsiao K."/>
            <person name="Chao Y."/>
            <person name="Chu M."/>
            <person name="Cheng C."/>
            <person name="Hour A."/>
            <person name="Lee P."/>
            <person name="Lin S."/>
            <person name="Lin Y."/>
            <person name="Liou J."/>
            <person name="Liu S."/>
            <person name="Hsing Y."/>
            <person name="Raghuvanshi S."/>
            <person name="Mohanty A."/>
            <person name="Bharti A.K."/>
            <person name="Gaur A."/>
            <person name="Gupta V."/>
            <person name="Kumar D."/>
            <person name="Ravi V."/>
            <person name="Vij S."/>
            <person name="Kapur A."/>
            <person name="Khurana P."/>
            <person name="Khurana P."/>
            <person name="Khurana J.P."/>
            <person name="Tyagi A.K."/>
            <person name="Gaikwad K."/>
            <person name="Singh A."/>
            <person name="Dalal V."/>
            <person name="Srivastava S."/>
            <person name="Dixit A."/>
            <person name="Pal A.K."/>
            <person name="Ghazi I.A."/>
            <person name="Yadav M."/>
            <person name="Pandit A."/>
            <person name="Bhargava A."/>
            <person name="Sureshbabu K."/>
            <person name="Batra K."/>
            <person name="Sharma T.R."/>
            <person name="Mohapatra T."/>
            <person name="Singh N.K."/>
            <person name="Messing J."/>
            <person name="Nelson A.B."/>
            <person name="Fuks G."/>
            <person name="Kavchok S."/>
            <person name="Keizer G."/>
            <person name="Linton E."/>
            <person name="Llaca V."/>
            <person name="Song R."/>
            <person name="Tanyolac B."/>
            <person name="Young S."/>
            <person name="Ho-Il K."/>
            <person name="Hahn J.H."/>
            <person name="Sangsakoo G."/>
            <person name="Vanavichit A."/>
            <person name="de Mattos Luiz.A.T."/>
            <person name="Zimmer P.D."/>
            <person name="Malone G."/>
            <person name="Dellagostin O."/>
            <person name="de Oliveira A.C."/>
            <person name="Bevan M."/>
            <person name="Bancroft I."/>
            <person name="Minx P."/>
            <person name="Cordum H."/>
            <person name="Wilson R."/>
            <person name="Cheng Z."/>
            <person name="Jin W."/>
            <person name="Jiang J."/>
            <person name="Leong S.A."/>
            <person name="Iwama H."/>
            <person name="Gojobori T."/>
            <person name="Itoh T."/>
            <person name="Niimura Y."/>
            <person name="Fujii Y."/>
            <person name="Habara T."/>
            <person name="Sakai H."/>
            <person name="Sato Y."/>
            <person name="Wilson G."/>
            <person name="Kumar K."/>
            <person name="McCouch S."/>
            <person name="Juretic N."/>
            <person name="Hoen D."/>
            <person name="Wright S."/>
            <person name="Bruskiewich R."/>
            <person name="Bureau T."/>
            <person name="Miyao A."/>
            <person name="Hirochika H."/>
            <person name="Nishikawa T."/>
            <person name="Kadowaki K."/>
            <person name="Sugiura M."/>
            <person name="Burr B."/>
            <person name="Sasaki T."/>
        </authorList>
    </citation>
    <scope>NUCLEOTIDE SEQUENCE [LARGE SCALE GENOMIC DNA]</scope>
    <source>
        <strain evidence="4">cv. Nipponbare</strain>
    </source>
</reference>
<accession>Q7XID0</accession>
<dbReference type="Proteomes" id="UP000000763">
    <property type="component" value="Chromosome 7"/>
</dbReference>
<evidence type="ECO:0000256" key="1">
    <source>
        <dbReference type="SAM" id="MobiDB-lite"/>
    </source>
</evidence>
<feature type="region of interest" description="Disordered" evidence="1">
    <location>
        <begin position="24"/>
        <end position="53"/>
    </location>
</feature>
<evidence type="ECO:0000313" key="2">
    <source>
        <dbReference type="EMBL" id="BAC79755.1"/>
    </source>
</evidence>
<reference evidence="3" key="1">
    <citation type="submission" date="2001-07" db="EMBL/GenBank/DDBJ databases">
        <title>Oryza sativa nipponbare(GA3) genomic DNA, chromosome 7, BAC clone:OJ1641_C04.</title>
        <authorList>
            <person name="Sasaki T."/>
            <person name="Matsumoto T."/>
            <person name="Yamamoto K."/>
        </authorList>
    </citation>
    <scope>NUCLEOTIDE SEQUENCE</scope>
</reference>
<protein>
    <submittedName>
        <fullName evidence="2">Uncharacterized protein</fullName>
    </submittedName>
</protein>
<reference evidence="2" key="2">
    <citation type="submission" date="2001-10" db="EMBL/GenBank/DDBJ databases">
        <title>Oryza sativa nipponbare(GA3) genomic DNA, chromosome 7, PAC clone:P0039H02.</title>
        <authorList>
            <person name="Sasaki T."/>
            <person name="Matsumoto T."/>
            <person name="Yamamoto K."/>
        </authorList>
    </citation>
    <scope>NUCLEOTIDE SEQUENCE</scope>
</reference>
<evidence type="ECO:0000313" key="4">
    <source>
        <dbReference type="Proteomes" id="UP000000763"/>
    </source>
</evidence>
<evidence type="ECO:0000313" key="3">
    <source>
        <dbReference type="EMBL" id="BAD30367.1"/>
    </source>
</evidence>